<reference evidence="2 3" key="1">
    <citation type="journal article" date="2018" name="Front. Plant Sci.">
        <title>Red Clover (Trifolium pratense) and Zigzag Clover (T. medium) - A Picture of Genomic Similarities and Differences.</title>
        <authorList>
            <person name="Dluhosova J."/>
            <person name="Istvanek J."/>
            <person name="Nedelnik J."/>
            <person name="Repkova J."/>
        </authorList>
    </citation>
    <scope>NUCLEOTIDE SEQUENCE [LARGE SCALE GENOMIC DNA]</scope>
    <source>
        <strain evidence="3">cv. 10/8</strain>
        <tissue evidence="2">Leaf</tissue>
    </source>
</reference>
<comment type="caution">
    <text evidence="2">The sequence shown here is derived from an EMBL/GenBank/DDBJ whole genome shotgun (WGS) entry which is preliminary data.</text>
</comment>
<evidence type="ECO:0000313" key="3">
    <source>
        <dbReference type="Proteomes" id="UP000265520"/>
    </source>
</evidence>
<sequence>MESNGHRRAKRYDCVIKENGDSHSSNDDEHDPWTAWAYKPRTITLLLIGAGFLIWASGALDPERDASGDVVTSVKRGVWAMIAVFLTYCLLQAPST</sequence>
<keyword evidence="1" id="KW-0812">Transmembrane</keyword>
<dbReference type="AlphaFoldDB" id="A0A392NBH4"/>
<dbReference type="EMBL" id="LXQA010033659">
    <property type="protein sequence ID" value="MCH96923.1"/>
    <property type="molecule type" value="Genomic_DNA"/>
</dbReference>
<feature type="transmembrane region" description="Helical" evidence="1">
    <location>
        <begin position="72"/>
        <end position="91"/>
    </location>
</feature>
<keyword evidence="1" id="KW-1133">Transmembrane helix</keyword>
<keyword evidence="3" id="KW-1185">Reference proteome</keyword>
<name>A0A392NBH4_9FABA</name>
<protein>
    <submittedName>
        <fullName evidence="2">Phosphatidylserine synthase 2-like</fullName>
    </submittedName>
</protein>
<evidence type="ECO:0000256" key="1">
    <source>
        <dbReference type="SAM" id="Phobius"/>
    </source>
</evidence>
<evidence type="ECO:0000313" key="2">
    <source>
        <dbReference type="EMBL" id="MCH96923.1"/>
    </source>
</evidence>
<gene>
    <name evidence="2" type="ORF">A2U01_0017914</name>
</gene>
<proteinExistence type="predicted"/>
<feature type="transmembrane region" description="Helical" evidence="1">
    <location>
        <begin position="43"/>
        <end position="60"/>
    </location>
</feature>
<accession>A0A392NBH4</accession>
<keyword evidence="1" id="KW-0472">Membrane</keyword>
<organism evidence="2 3">
    <name type="scientific">Trifolium medium</name>
    <dbReference type="NCBI Taxonomy" id="97028"/>
    <lineage>
        <taxon>Eukaryota</taxon>
        <taxon>Viridiplantae</taxon>
        <taxon>Streptophyta</taxon>
        <taxon>Embryophyta</taxon>
        <taxon>Tracheophyta</taxon>
        <taxon>Spermatophyta</taxon>
        <taxon>Magnoliopsida</taxon>
        <taxon>eudicotyledons</taxon>
        <taxon>Gunneridae</taxon>
        <taxon>Pentapetalae</taxon>
        <taxon>rosids</taxon>
        <taxon>fabids</taxon>
        <taxon>Fabales</taxon>
        <taxon>Fabaceae</taxon>
        <taxon>Papilionoideae</taxon>
        <taxon>50 kb inversion clade</taxon>
        <taxon>NPAAA clade</taxon>
        <taxon>Hologalegina</taxon>
        <taxon>IRL clade</taxon>
        <taxon>Trifolieae</taxon>
        <taxon>Trifolium</taxon>
    </lineage>
</organism>
<dbReference type="Proteomes" id="UP000265520">
    <property type="component" value="Unassembled WGS sequence"/>
</dbReference>